<proteinExistence type="predicted"/>
<dbReference type="AlphaFoldDB" id="Q2R2H3"/>
<dbReference type="EMBL" id="DP000010">
    <property type="protein sequence ID" value="ABA94373.1"/>
    <property type="molecule type" value="Genomic_DNA"/>
</dbReference>
<sequence>MVISSWFYNKWYQNLPEIHGRRPDVVLGLMLAKVIDDPIGAIGYFGRVTRNFWKESPQGKDNDAWVQDLTLEANPPIIVNLIDHLVALWEVVRGVHLDDKESNQIDWKFTSNGRYTASSAYCAQCCGRLAQASTLDLESLGAREMQIPCWAYHSEQGLDI</sequence>
<evidence type="ECO:0000313" key="1">
    <source>
        <dbReference type="EMBL" id="ABA94373.1"/>
    </source>
</evidence>
<reference evidence="1" key="3">
    <citation type="submission" date="2006-01" db="EMBL/GenBank/DDBJ databases">
        <authorList>
            <person name="Buell R."/>
        </authorList>
    </citation>
    <scope>NUCLEOTIDE SEQUENCE</scope>
</reference>
<gene>
    <name evidence="1" type="ordered locus">LOC_Os11g35820</name>
</gene>
<reference evidence="1" key="2">
    <citation type="submission" date="2005-04" db="EMBL/GenBank/DDBJ databases">
        <authorList>
            <person name="Buell C.R."/>
            <person name="Wing R.A."/>
            <person name="McCombie W.A."/>
            <person name="Ouyang S."/>
        </authorList>
    </citation>
    <scope>NUCLEOTIDE SEQUENCE</scope>
</reference>
<organism evidence="1">
    <name type="scientific">Oryza sativa subsp. japonica</name>
    <name type="common">Rice</name>
    <dbReference type="NCBI Taxonomy" id="39947"/>
    <lineage>
        <taxon>Eukaryota</taxon>
        <taxon>Viridiplantae</taxon>
        <taxon>Streptophyta</taxon>
        <taxon>Embryophyta</taxon>
        <taxon>Tracheophyta</taxon>
        <taxon>Spermatophyta</taxon>
        <taxon>Magnoliopsida</taxon>
        <taxon>Liliopsida</taxon>
        <taxon>Poales</taxon>
        <taxon>Poaceae</taxon>
        <taxon>BOP clade</taxon>
        <taxon>Oryzoideae</taxon>
        <taxon>Oryzeae</taxon>
        <taxon>Oryzinae</taxon>
        <taxon>Oryza</taxon>
        <taxon>Oryza sativa</taxon>
    </lineage>
</organism>
<name>Q2R2H3_ORYSJ</name>
<protein>
    <submittedName>
        <fullName evidence="1">Uncharacterized protein</fullName>
    </submittedName>
</protein>
<reference evidence="1" key="1">
    <citation type="journal article" date="2005" name="BMC Biol.">
        <title>The sequence of rice chromosomes 11 and 12, rich in disease resistance genes and recent gene duplications.</title>
        <authorList>
            <consortium name="The rice chromosomes 11 and 12 sequencing consortia"/>
        </authorList>
    </citation>
    <scope>NUCLEOTIDE SEQUENCE [LARGE SCALE GENOMIC DNA]</scope>
</reference>
<accession>Q2R2H3</accession>